<feature type="active site" description="Proton acceptor" evidence="7">
    <location>
        <position position="19"/>
    </location>
</feature>
<evidence type="ECO:0000256" key="6">
    <source>
        <dbReference type="ARBA" id="ARBA00050038"/>
    </source>
</evidence>
<dbReference type="GO" id="GO:0072344">
    <property type="term" value="P:rescue of stalled ribosome"/>
    <property type="evidence" value="ECO:0007669"/>
    <property type="project" value="UniProtKB-UniRule"/>
</dbReference>
<evidence type="ECO:0000313" key="10">
    <source>
        <dbReference type="EMBL" id="OGZ68987.1"/>
    </source>
</evidence>
<evidence type="ECO:0000256" key="7">
    <source>
        <dbReference type="HAMAP-Rule" id="MF_00083"/>
    </source>
</evidence>
<accession>A0A1G2I2U0</accession>
<evidence type="ECO:0000313" key="11">
    <source>
        <dbReference type="Proteomes" id="UP000178820"/>
    </source>
</evidence>
<dbReference type="PANTHER" id="PTHR17224:SF1">
    <property type="entry name" value="PEPTIDYL-TRNA HYDROLASE"/>
    <property type="match status" value="1"/>
</dbReference>
<reference evidence="10 11" key="1">
    <citation type="journal article" date="2016" name="Nat. Commun.">
        <title>Thousands of microbial genomes shed light on interconnected biogeochemical processes in an aquifer system.</title>
        <authorList>
            <person name="Anantharaman K."/>
            <person name="Brown C.T."/>
            <person name="Hug L.A."/>
            <person name="Sharon I."/>
            <person name="Castelle C.J."/>
            <person name="Probst A.J."/>
            <person name="Thomas B.C."/>
            <person name="Singh A."/>
            <person name="Wilkins M.J."/>
            <person name="Karaoz U."/>
            <person name="Brodie E.L."/>
            <person name="Williams K.H."/>
            <person name="Hubbard S.S."/>
            <person name="Banfield J.F."/>
        </authorList>
    </citation>
    <scope>NUCLEOTIDE SEQUENCE [LARGE SCALE GENOMIC DNA]</scope>
</reference>
<dbReference type="InterPro" id="IPR018171">
    <property type="entry name" value="Pept_tRNA_hydro_CS"/>
</dbReference>
<evidence type="ECO:0000256" key="1">
    <source>
        <dbReference type="ARBA" id="ARBA00013260"/>
    </source>
</evidence>
<gene>
    <name evidence="7" type="primary">pth</name>
    <name evidence="10" type="ORF">A3D44_00280</name>
</gene>
<sequence>MFIIVGLGNPGEKFNNTRHNAGFMVIDFFAQKNEFPEFKISKKYKSLISKKDETILVKPETFMNESGSAVKKILSNVNSQMLMVVHDDIDMPLGKIKFSKDSGAGGHKGVDSIIRLLGTKDFTRLKIGIANHETWNMEHGTKKVKAKDIVLKKFTGKEKEVLENIIEKAVEALDFFIEEGLEKTMNAYN</sequence>
<dbReference type="NCBIfam" id="TIGR00447">
    <property type="entry name" value="pth"/>
    <property type="match status" value="1"/>
</dbReference>
<dbReference type="Proteomes" id="UP000178820">
    <property type="component" value="Unassembled WGS sequence"/>
</dbReference>
<evidence type="ECO:0000256" key="5">
    <source>
        <dbReference type="ARBA" id="ARBA00038063"/>
    </source>
</evidence>
<dbReference type="InterPro" id="IPR036416">
    <property type="entry name" value="Pept_tRNA_hydro_sf"/>
</dbReference>
<dbReference type="GO" id="GO:0006515">
    <property type="term" value="P:protein quality control for misfolded or incompletely synthesized proteins"/>
    <property type="evidence" value="ECO:0007669"/>
    <property type="project" value="UniProtKB-UniRule"/>
</dbReference>
<keyword evidence="3 7" id="KW-0378">Hydrolase</keyword>
<comment type="subcellular location">
    <subcellularLocation>
        <location evidence="7">Cytoplasm</location>
    </subcellularLocation>
</comment>
<keyword evidence="2 7" id="KW-0820">tRNA-binding</keyword>
<evidence type="ECO:0000256" key="8">
    <source>
        <dbReference type="RuleBase" id="RU000673"/>
    </source>
</evidence>
<proteinExistence type="inferred from homology"/>
<comment type="caution">
    <text evidence="10">The sequence shown here is derived from an EMBL/GenBank/DDBJ whole genome shotgun (WGS) entry which is preliminary data.</text>
</comment>
<evidence type="ECO:0000256" key="4">
    <source>
        <dbReference type="ARBA" id="ARBA00022884"/>
    </source>
</evidence>
<dbReference type="PANTHER" id="PTHR17224">
    <property type="entry name" value="PEPTIDYL-TRNA HYDROLASE"/>
    <property type="match status" value="1"/>
</dbReference>
<dbReference type="CDD" id="cd00462">
    <property type="entry name" value="PTH"/>
    <property type="match status" value="1"/>
</dbReference>
<dbReference type="Gene3D" id="3.40.50.1470">
    <property type="entry name" value="Peptidyl-tRNA hydrolase"/>
    <property type="match status" value="1"/>
</dbReference>
<dbReference type="HAMAP" id="MF_00083">
    <property type="entry name" value="Pept_tRNA_hydro_bact"/>
    <property type="match status" value="1"/>
</dbReference>
<evidence type="ECO:0000256" key="9">
    <source>
        <dbReference type="RuleBase" id="RU004320"/>
    </source>
</evidence>
<comment type="catalytic activity">
    <reaction evidence="7 8">
        <text>an N-acyl-L-alpha-aminoacyl-tRNA + H2O = an N-acyl-L-amino acid + a tRNA + H(+)</text>
        <dbReference type="Rhea" id="RHEA:54448"/>
        <dbReference type="Rhea" id="RHEA-COMP:10123"/>
        <dbReference type="Rhea" id="RHEA-COMP:13883"/>
        <dbReference type="ChEBI" id="CHEBI:15377"/>
        <dbReference type="ChEBI" id="CHEBI:15378"/>
        <dbReference type="ChEBI" id="CHEBI:59874"/>
        <dbReference type="ChEBI" id="CHEBI:78442"/>
        <dbReference type="ChEBI" id="CHEBI:138191"/>
        <dbReference type="EC" id="3.1.1.29"/>
    </reaction>
</comment>
<name>A0A1G2I2U0_9BACT</name>
<keyword evidence="7" id="KW-0963">Cytoplasm</keyword>
<dbReference type="EC" id="3.1.1.29" evidence="1 7"/>
<comment type="caution">
    <text evidence="7">Lacks conserved residue(s) required for the propagation of feature annotation.</text>
</comment>
<feature type="binding site" evidence="7">
    <location>
        <position position="62"/>
    </location>
    <ligand>
        <name>tRNA</name>
        <dbReference type="ChEBI" id="CHEBI:17843"/>
    </ligand>
</feature>
<feature type="binding site" evidence="7">
    <location>
        <position position="64"/>
    </location>
    <ligand>
        <name>tRNA</name>
        <dbReference type="ChEBI" id="CHEBI:17843"/>
    </ligand>
</feature>
<comment type="function">
    <text evidence="7">Catalyzes the release of premature peptidyl moieties from peptidyl-tRNA molecules trapped in stalled 50S ribosomal subunits, and thus maintains levels of free tRNAs and 50S ribosomes.</text>
</comment>
<dbReference type="GO" id="GO:0005737">
    <property type="term" value="C:cytoplasm"/>
    <property type="evidence" value="ECO:0007669"/>
    <property type="project" value="UniProtKB-SubCell"/>
</dbReference>
<feature type="site" description="Discriminates between blocked and unblocked aminoacyl-tRNA" evidence="7">
    <location>
        <position position="9"/>
    </location>
</feature>
<evidence type="ECO:0000256" key="3">
    <source>
        <dbReference type="ARBA" id="ARBA00022801"/>
    </source>
</evidence>
<evidence type="ECO:0000256" key="2">
    <source>
        <dbReference type="ARBA" id="ARBA00022555"/>
    </source>
</evidence>
<comment type="subunit">
    <text evidence="7">Monomer.</text>
</comment>
<dbReference type="Pfam" id="PF01195">
    <property type="entry name" value="Pept_tRNA_hydro"/>
    <property type="match status" value="1"/>
</dbReference>
<dbReference type="AlphaFoldDB" id="A0A1G2I2U0"/>
<feature type="binding site" evidence="7">
    <location>
        <position position="14"/>
    </location>
    <ligand>
        <name>tRNA</name>
        <dbReference type="ChEBI" id="CHEBI:17843"/>
    </ligand>
</feature>
<dbReference type="GO" id="GO:0004045">
    <property type="term" value="F:peptidyl-tRNA hydrolase activity"/>
    <property type="evidence" value="ECO:0007669"/>
    <property type="project" value="UniProtKB-UniRule"/>
</dbReference>
<dbReference type="SUPFAM" id="SSF53178">
    <property type="entry name" value="Peptidyl-tRNA hydrolase-like"/>
    <property type="match status" value="1"/>
</dbReference>
<organism evidence="10 11">
    <name type="scientific">Candidatus Staskawiczbacteria bacterium RIFCSPHIGHO2_02_FULL_42_22</name>
    <dbReference type="NCBI Taxonomy" id="1802207"/>
    <lineage>
        <taxon>Bacteria</taxon>
        <taxon>Candidatus Staskawicziibacteriota</taxon>
    </lineage>
</organism>
<dbReference type="STRING" id="1802207.A3D44_00280"/>
<dbReference type="GO" id="GO:0000049">
    <property type="term" value="F:tRNA binding"/>
    <property type="evidence" value="ECO:0007669"/>
    <property type="project" value="UniProtKB-UniRule"/>
</dbReference>
<dbReference type="EMBL" id="MHOT01000016">
    <property type="protein sequence ID" value="OGZ68987.1"/>
    <property type="molecule type" value="Genomic_DNA"/>
</dbReference>
<dbReference type="PROSITE" id="PS01195">
    <property type="entry name" value="PEPT_TRNA_HYDROL_1"/>
    <property type="match status" value="1"/>
</dbReference>
<protein>
    <recommendedName>
        <fullName evidence="6 7">Peptidyl-tRNA hydrolase</fullName>
        <shortName evidence="7">Pth</shortName>
        <ecNumber evidence="1 7">3.1.1.29</ecNumber>
    </recommendedName>
</protein>
<dbReference type="InterPro" id="IPR001328">
    <property type="entry name" value="Pept_tRNA_hydro"/>
</dbReference>
<feature type="site" description="Stabilizes the basic form of H active site to accept a proton" evidence="7">
    <location>
        <position position="87"/>
    </location>
</feature>
<keyword evidence="4 7" id="KW-0694">RNA-binding</keyword>
<comment type="function">
    <text evidence="7">Hydrolyzes ribosome-free peptidyl-tRNAs (with 1 or more amino acids incorporated), which drop off the ribosome during protein synthesis, or as a result of ribosome stalling.</text>
</comment>
<comment type="similarity">
    <text evidence="5 7 9">Belongs to the PTH family.</text>
</comment>